<dbReference type="AlphaFoldDB" id="A0A8H2Y345"/>
<sequence length="111" mass="13162">MDRLWTPWQARNKTHLWYYGENTVQKLTANAASLSDEMKYMRLDEVRSVESLMYTLSNDLCYKVCIVTDAYESCRLGYHRYDDVPGILDWTYHDTQYHFKPCIAYSSLALL</sequence>
<evidence type="ECO:0000313" key="2">
    <source>
        <dbReference type="Proteomes" id="UP000663846"/>
    </source>
</evidence>
<dbReference type="EMBL" id="CAJMWS010000353">
    <property type="protein sequence ID" value="CAE6437085.1"/>
    <property type="molecule type" value="Genomic_DNA"/>
</dbReference>
<reference evidence="1" key="1">
    <citation type="submission" date="2021-01" db="EMBL/GenBank/DDBJ databases">
        <authorList>
            <person name="Kaushik A."/>
        </authorList>
    </citation>
    <scope>NUCLEOTIDE SEQUENCE</scope>
    <source>
        <strain evidence="1">AG1-1C</strain>
    </source>
</reference>
<accession>A0A8H2Y345</accession>
<evidence type="ECO:0000313" key="1">
    <source>
        <dbReference type="EMBL" id="CAE6437085.1"/>
    </source>
</evidence>
<organism evidence="1 2">
    <name type="scientific">Rhizoctonia solani</name>
    <dbReference type="NCBI Taxonomy" id="456999"/>
    <lineage>
        <taxon>Eukaryota</taxon>
        <taxon>Fungi</taxon>
        <taxon>Dikarya</taxon>
        <taxon>Basidiomycota</taxon>
        <taxon>Agaricomycotina</taxon>
        <taxon>Agaricomycetes</taxon>
        <taxon>Cantharellales</taxon>
        <taxon>Ceratobasidiaceae</taxon>
        <taxon>Rhizoctonia</taxon>
    </lineage>
</organism>
<proteinExistence type="predicted"/>
<protein>
    <submittedName>
        <fullName evidence="1">Uncharacterized protein</fullName>
    </submittedName>
</protein>
<name>A0A8H2Y345_9AGAM</name>
<dbReference type="Proteomes" id="UP000663846">
    <property type="component" value="Unassembled WGS sequence"/>
</dbReference>
<dbReference type="Gene3D" id="1.10.1280.10">
    <property type="entry name" value="Di-copper center containing domain from catechol oxidase"/>
    <property type="match status" value="1"/>
</dbReference>
<comment type="caution">
    <text evidence="1">The sequence shown here is derived from an EMBL/GenBank/DDBJ whole genome shotgun (WGS) entry which is preliminary data.</text>
</comment>
<gene>
    <name evidence="1" type="ORF">RDB_LOCUS122355</name>
</gene>
<dbReference type="InterPro" id="IPR008922">
    <property type="entry name" value="Di-copper_centre_dom_sf"/>
</dbReference>